<comment type="similarity">
    <text evidence="8">Belongs to the MobA family.</text>
</comment>
<feature type="binding site" evidence="8">
    <location>
        <position position="108"/>
    </location>
    <ligand>
        <name>Mg(2+)</name>
        <dbReference type="ChEBI" id="CHEBI:18420"/>
    </ligand>
</feature>
<dbReference type="EC" id="2.7.7.77" evidence="8"/>
<evidence type="ECO:0000256" key="7">
    <source>
        <dbReference type="ARBA" id="ARBA00023150"/>
    </source>
</evidence>
<feature type="domain" description="MobA-like NTP transferase" evidence="9">
    <location>
        <begin position="20"/>
        <end position="169"/>
    </location>
</feature>
<keyword evidence="5 8" id="KW-0460">Magnesium</keyword>
<comment type="catalytic activity">
    <reaction evidence="8">
        <text>Mo-molybdopterin + GTP + H(+) = Mo-molybdopterin guanine dinucleotide + diphosphate</text>
        <dbReference type="Rhea" id="RHEA:34243"/>
        <dbReference type="ChEBI" id="CHEBI:15378"/>
        <dbReference type="ChEBI" id="CHEBI:33019"/>
        <dbReference type="ChEBI" id="CHEBI:37565"/>
        <dbReference type="ChEBI" id="CHEBI:71302"/>
        <dbReference type="ChEBI" id="CHEBI:71310"/>
        <dbReference type="EC" id="2.7.7.77"/>
    </reaction>
</comment>
<keyword evidence="7 8" id="KW-0501">Molybdenum cofactor biosynthesis</keyword>
<dbReference type="EMBL" id="FUWR01000010">
    <property type="protein sequence ID" value="SJZ92771.1"/>
    <property type="molecule type" value="Genomic_DNA"/>
</dbReference>
<dbReference type="InterPro" id="IPR029044">
    <property type="entry name" value="Nucleotide-diphossugar_trans"/>
</dbReference>
<dbReference type="CDD" id="cd02503">
    <property type="entry name" value="MobA"/>
    <property type="match status" value="1"/>
</dbReference>
<evidence type="ECO:0000256" key="4">
    <source>
        <dbReference type="ARBA" id="ARBA00022741"/>
    </source>
</evidence>
<dbReference type="GO" id="GO:0061603">
    <property type="term" value="F:molybdenum cofactor guanylyltransferase activity"/>
    <property type="evidence" value="ECO:0007669"/>
    <property type="project" value="UniProtKB-EC"/>
</dbReference>
<proteinExistence type="inferred from homology"/>
<accession>A0A1T4PN37</accession>
<keyword evidence="10" id="KW-0548">Nucleotidyltransferase</keyword>
<sequence>MCSVAKSFACMISQCNDITGVILVGGKSRRMGQDKAFLLIEGLPVIERIIRTMQGCFKDLLLVGDRPERFESYGLPVVPDLYPGSSLGGLYTGLQHAGTDRIFVTSCDIPFSNPELIRFICTDTNPYDAVIPATEGGLEPLFALYHKSCLPAMQTALEAGNFRITAVLQQLQIKTIAPEQLRQLDADGRALLNINTPDEYAACKELKP</sequence>
<evidence type="ECO:0000313" key="11">
    <source>
        <dbReference type="Proteomes" id="UP000190102"/>
    </source>
</evidence>
<evidence type="ECO:0000256" key="1">
    <source>
        <dbReference type="ARBA" id="ARBA00022490"/>
    </source>
</evidence>
<organism evidence="10 11">
    <name type="scientific">Trichlorobacter thiogenes</name>
    <dbReference type="NCBI Taxonomy" id="115783"/>
    <lineage>
        <taxon>Bacteria</taxon>
        <taxon>Pseudomonadati</taxon>
        <taxon>Thermodesulfobacteriota</taxon>
        <taxon>Desulfuromonadia</taxon>
        <taxon>Geobacterales</taxon>
        <taxon>Geobacteraceae</taxon>
        <taxon>Trichlorobacter</taxon>
    </lineage>
</organism>
<dbReference type="GO" id="GO:0005737">
    <property type="term" value="C:cytoplasm"/>
    <property type="evidence" value="ECO:0007669"/>
    <property type="project" value="UniProtKB-SubCell"/>
</dbReference>
<keyword evidence="2 8" id="KW-0808">Transferase</keyword>
<keyword evidence="3 8" id="KW-0479">Metal-binding</keyword>
<feature type="binding site" evidence="8">
    <location>
        <begin position="23"/>
        <end position="25"/>
    </location>
    <ligand>
        <name>GTP</name>
        <dbReference type="ChEBI" id="CHEBI:37565"/>
    </ligand>
</feature>
<comment type="domain">
    <text evidence="8">The N-terminal domain determines nucleotide recognition and specific binding, while the C-terminal domain determines the specific binding to the target protein.</text>
</comment>
<dbReference type="GO" id="GO:0005525">
    <property type="term" value="F:GTP binding"/>
    <property type="evidence" value="ECO:0007669"/>
    <property type="project" value="UniProtKB-UniRule"/>
</dbReference>
<dbReference type="Pfam" id="PF12804">
    <property type="entry name" value="NTP_transf_3"/>
    <property type="match status" value="1"/>
</dbReference>
<dbReference type="SUPFAM" id="SSF53448">
    <property type="entry name" value="Nucleotide-diphospho-sugar transferases"/>
    <property type="match status" value="1"/>
</dbReference>
<keyword evidence="4 8" id="KW-0547">Nucleotide-binding</keyword>
<evidence type="ECO:0000256" key="6">
    <source>
        <dbReference type="ARBA" id="ARBA00023134"/>
    </source>
</evidence>
<evidence type="ECO:0000256" key="3">
    <source>
        <dbReference type="ARBA" id="ARBA00022723"/>
    </source>
</evidence>
<keyword evidence="6 8" id="KW-0342">GTP-binding</keyword>
<feature type="binding site" evidence="8">
    <location>
        <position position="80"/>
    </location>
    <ligand>
        <name>GTP</name>
        <dbReference type="ChEBI" id="CHEBI:37565"/>
    </ligand>
</feature>
<dbReference type="HAMAP" id="MF_00316">
    <property type="entry name" value="MobA"/>
    <property type="match status" value="1"/>
</dbReference>
<name>A0A1T4PN37_9BACT</name>
<evidence type="ECO:0000313" key="10">
    <source>
        <dbReference type="EMBL" id="SJZ92771.1"/>
    </source>
</evidence>
<dbReference type="AlphaFoldDB" id="A0A1T4PN37"/>
<evidence type="ECO:0000256" key="5">
    <source>
        <dbReference type="ARBA" id="ARBA00022842"/>
    </source>
</evidence>
<dbReference type="PANTHER" id="PTHR19136:SF81">
    <property type="entry name" value="MOLYBDENUM COFACTOR GUANYLYLTRANSFERASE"/>
    <property type="match status" value="1"/>
</dbReference>
<dbReference type="GO" id="GO:0046872">
    <property type="term" value="F:metal ion binding"/>
    <property type="evidence" value="ECO:0007669"/>
    <property type="project" value="UniProtKB-KW"/>
</dbReference>
<keyword evidence="11" id="KW-1185">Reference proteome</keyword>
<dbReference type="InterPro" id="IPR025877">
    <property type="entry name" value="MobA-like_NTP_Trfase"/>
</dbReference>
<feature type="binding site" evidence="8">
    <location>
        <position position="108"/>
    </location>
    <ligand>
        <name>GTP</name>
        <dbReference type="ChEBI" id="CHEBI:37565"/>
    </ligand>
</feature>
<dbReference type="PANTHER" id="PTHR19136">
    <property type="entry name" value="MOLYBDENUM COFACTOR GUANYLYLTRANSFERASE"/>
    <property type="match status" value="1"/>
</dbReference>
<protein>
    <recommendedName>
        <fullName evidence="8">Probable molybdenum cofactor guanylyltransferase</fullName>
        <shortName evidence="8">MoCo guanylyltransferase</shortName>
        <ecNumber evidence="8">2.7.7.77</ecNumber>
    </recommendedName>
    <alternativeName>
        <fullName evidence="8">GTP:molybdopterin guanylyltransferase</fullName>
    </alternativeName>
    <alternativeName>
        <fullName evidence="8">Mo-MPT guanylyltransferase</fullName>
    </alternativeName>
    <alternativeName>
        <fullName evidence="8">Molybdopterin guanylyltransferase</fullName>
    </alternativeName>
    <alternativeName>
        <fullName evidence="8">Molybdopterin-guanine dinucleotide synthase</fullName>
        <shortName evidence="8">MGD synthase</shortName>
    </alternativeName>
</protein>
<dbReference type="STRING" id="115783.SAMN02745119_02046"/>
<evidence type="ECO:0000256" key="2">
    <source>
        <dbReference type="ARBA" id="ARBA00022679"/>
    </source>
</evidence>
<dbReference type="InterPro" id="IPR013482">
    <property type="entry name" value="Molybde_CF_guanTrfase"/>
</dbReference>
<dbReference type="Gene3D" id="3.90.550.10">
    <property type="entry name" value="Spore Coat Polysaccharide Biosynthesis Protein SpsA, Chain A"/>
    <property type="match status" value="1"/>
</dbReference>
<evidence type="ECO:0000256" key="8">
    <source>
        <dbReference type="HAMAP-Rule" id="MF_00316"/>
    </source>
</evidence>
<reference evidence="11" key="1">
    <citation type="submission" date="2017-02" db="EMBL/GenBank/DDBJ databases">
        <authorList>
            <person name="Varghese N."/>
            <person name="Submissions S."/>
        </authorList>
    </citation>
    <scope>NUCLEOTIDE SEQUENCE [LARGE SCALE GENOMIC DNA]</scope>
    <source>
        <strain evidence="11">ATCC BAA-34</strain>
    </source>
</reference>
<dbReference type="GO" id="GO:1902758">
    <property type="term" value="P:bis(molybdopterin guanine dinucleotide)molybdenum biosynthetic process"/>
    <property type="evidence" value="ECO:0007669"/>
    <property type="project" value="TreeGrafter"/>
</dbReference>
<feature type="binding site" evidence="8">
    <location>
        <position position="35"/>
    </location>
    <ligand>
        <name>GTP</name>
        <dbReference type="ChEBI" id="CHEBI:37565"/>
    </ligand>
</feature>
<evidence type="ECO:0000259" key="9">
    <source>
        <dbReference type="Pfam" id="PF12804"/>
    </source>
</evidence>
<gene>
    <name evidence="8" type="primary">mobA</name>
    <name evidence="10" type="ORF">SAMN02745119_02046</name>
</gene>
<comment type="cofactor">
    <cofactor evidence="8">
        <name>Mg(2+)</name>
        <dbReference type="ChEBI" id="CHEBI:18420"/>
    </cofactor>
</comment>
<comment type="caution">
    <text evidence="8">Lacks conserved residue(s) required for the propagation of feature annotation.</text>
</comment>
<dbReference type="Proteomes" id="UP000190102">
    <property type="component" value="Unassembled WGS sequence"/>
</dbReference>
<comment type="function">
    <text evidence="8">Transfers a GMP moiety from GTP to Mo-molybdopterin (Mo-MPT) cofactor (Moco or molybdenum cofactor) to form Mo-molybdopterin guanine dinucleotide (Mo-MGD) cofactor.</text>
</comment>
<comment type="subcellular location">
    <subcellularLocation>
        <location evidence="8">Cytoplasm</location>
    </subcellularLocation>
</comment>
<keyword evidence="1 8" id="KW-0963">Cytoplasm</keyword>